<evidence type="ECO:0008006" key="4">
    <source>
        <dbReference type="Google" id="ProtNLM"/>
    </source>
</evidence>
<keyword evidence="1" id="KW-0732">Signal</keyword>
<name>A0A7W2ELX6_9BURK</name>
<feature type="chain" id="PRO_5030908303" description="Lipocalin-like domain-containing protein" evidence="1">
    <location>
        <begin position="25"/>
        <end position="203"/>
    </location>
</feature>
<proteinExistence type="predicted"/>
<comment type="caution">
    <text evidence="2">The sequence shown here is derived from an EMBL/GenBank/DDBJ whole genome shotgun (WGS) entry which is preliminary data.</text>
</comment>
<evidence type="ECO:0000313" key="2">
    <source>
        <dbReference type="EMBL" id="MBA5608292.1"/>
    </source>
</evidence>
<protein>
    <recommendedName>
        <fullName evidence="4">Lipocalin-like domain-containing protein</fullName>
    </recommendedName>
</protein>
<dbReference type="PROSITE" id="PS51257">
    <property type="entry name" value="PROKAR_LIPOPROTEIN"/>
    <property type="match status" value="1"/>
</dbReference>
<accession>A0A7W2ELX6</accession>
<dbReference type="AlphaFoldDB" id="A0A7W2ELX6"/>
<dbReference type="Proteomes" id="UP000566711">
    <property type="component" value="Unassembled WGS sequence"/>
</dbReference>
<feature type="signal peptide" evidence="1">
    <location>
        <begin position="1"/>
        <end position="24"/>
    </location>
</feature>
<organism evidence="2 3">
    <name type="scientific">Rugamonas fusca</name>
    <dbReference type="NCBI Taxonomy" id="2758568"/>
    <lineage>
        <taxon>Bacteria</taxon>
        <taxon>Pseudomonadati</taxon>
        <taxon>Pseudomonadota</taxon>
        <taxon>Betaproteobacteria</taxon>
        <taxon>Burkholderiales</taxon>
        <taxon>Oxalobacteraceae</taxon>
        <taxon>Telluria group</taxon>
        <taxon>Rugamonas</taxon>
    </lineage>
</organism>
<dbReference type="RefSeq" id="WP_182220465.1">
    <property type="nucleotide sequence ID" value="NZ_JACEZS010000028.1"/>
</dbReference>
<reference evidence="2 3" key="1">
    <citation type="submission" date="2020-07" db="EMBL/GenBank/DDBJ databases">
        <title>Novel species isolated from subtropical streams in China.</title>
        <authorList>
            <person name="Lu H."/>
        </authorList>
    </citation>
    <scope>NUCLEOTIDE SEQUENCE [LARGE SCALE GENOMIC DNA]</scope>
    <source>
        <strain evidence="2 3">FT3S</strain>
    </source>
</reference>
<sequence>MKQVLACVAVASVLSACGGGGSSAGSVVNPPTTVPFAKYVGEWKDVCQFHHRETITVATLTASATTATLSDRIDYFDNEDCSGALVATGVFSKPIATLQYVATENNATVHLQSGQSLTGAVDRGTATASDATVSFSGGGVSSSVVNGKTVWHIAYNGGGTDIQIINVLGANPGGLFLSSGQLYIVTAEGGSTNTFDASAPLSR</sequence>
<evidence type="ECO:0000256" key="1">
    <source>
        <dbReference type="SAM" id="SignalP"/>
    </source>
</evidence>
<evidence type="ECO:0000313" key="3">
    <source>
        <dbReference type="Proteomes" id="UP000566711"/>
    </source>
</evidence>
<keyword evidence="3" id="KW-1185">Reference proteome</keyword>
<gene>
    <name evidence="2" type="ORF">H3H36_23360</name>
</gene>
<dbReference type="EMBL" id="JACEZS010000028">
    <property type="protein sequence ID" value="MBA5608292.1"/>
    <property type="molecule type" value="Genomic_DNA"/>
</dbReference>